<evidence type="ECO:0000256" key="2">
    <source>
        <dbReference type="ARBA" id="ARBA00022692"/>
    </source>
</evidence>
<evidence type="ECO:0000313" key="7">
    <source>
        <dbReference type="EMBL" id="SDN59280.1"/>
    </source>
</evidence>
<keyword evidence="4 5" id="KW-0472">Membrane</keyword>
<feature type="transmembrane region" description="Helical" evidence="5">
    <location>
        <begin position="6"/>
        <end position="26"/>
    </location>
</feature>
<keyword evidence="8" id="KW-1185">Reference proteome</keyword>
<dbReference type="InterPro" id="IPR009908">
    <property type="entry name" value="Methylamine_util_MauE"/>
</dbReference>
<dbReference type="EMBL" id="FNIM01000007">
    <property type="protein sequence ID" value="SDN59280.1"/>
    <property type="molecule type" value="Genomic_DNA"/>
</dbReference>
<dbReference type="GO" id="GO:0030416">
    <property type="term" value="P:methylamine metabolic process"/>
    <property type="evidence" value="ECO:0007669"/>
    <property type="project" value="InterPro"/>
</dbReference>
<feature type="transmembrane region" description="Helical" evidence="5">
    <location>
        <begin position="149"/>
        <end position="167"/>
    </location>
</feature>
<keyword evidence="2 5" id="KW-0812">Transmembrane</keyword>
<dbReference type="UniPathway" id="UPA00895"/>
<dbReference type="Proteomes" id="UP000198541">
    <property type="component" value="Unassembled WGS sequence"/>
</dbReference>
<proteinExistence type="predicted"/>
<evidence type="ECO:0000256" key="3">
    <source>
        <dbReference type="ARBA" id="ARBA00022989"/>
    </source>
</evidence>
<accession>A0A1H0CN27</accession>
<evidence type="ECO:0000256" key="1">
    <source>
        <dbReference type="ARBA" id="ARBA00004141"/>
    </source>
</evidence>
<feature type="domain" description="Methylamine utilisation protein MauE" evidence="6">
    <location>
        <begin position="8"/>
        <end position="132"/>
    </location>
</feature>
<feature type="transmembrane region" description="Helical" evidence="5">
    <location>
        <begin position="80"/>
        <end position="97"/>
    </location>
</feature>
<organism evidence="7 8">
    <name type="scientific">Actinomyces ruminicola</name>
    <dbReference type="NCBI Taxonomy" id="332524"/>
    <lineage>
        <taxon>Bacteria</taxon>
        <taxon>Bacillati</taxon>
        <taxon>Actinomycetota</taxon>
        <taxon>Actinomycetes</taxon>
        <taxon>Actinomycetales</taxon>
        <taxon>Actinomycetaceae</taxon>
        <taxon>Actinomyces</taxon>
    </lineage>
</organism>
<dbReference type="AlphaFoldDB" id="A0A1H0CN27"/>
<reference evidence="8" key="1">
    <citation type="submission" date="2016-10" db="EMBL/GenBank/DDBJ databases">
        <authorList>
            <person name="Varghese N."/>
            <person name="Submissions S."/>
        </authorList>
    </citation>
    <scope>NUCLEOTIDE SEQUENCE [LARGE SCALE GENOMIC DNA]</scope>
    <source>
        <strain evidence="8">DSM 27982</strain>
    </source>
</reference>
<feature type="transmembrane region" description="Helical" evidence="5">
    <location>
        <begin position="118"/>
        <end position="137"/>
    </location>
</feature>
<evidence type="ECO:0000256" key="4">
    <source>
        <dbReference type="ARBA" id="ARBA00023136"/>
    </source>
</evidence>
<gene>
    <name evidence="7" type="ORF">SAMN05216355_10796</name>
</gene>
<dbReference type="GO" id="GO:0016020">
    <property type="term" value="C:membrane"/>
    <property type="evidence" value="ECO:0007669"/>
    <property type="project" value="UniProtKB-SubCell"/>
</dbReference>
<evidence type="ECO:0000259" key="6">
    <source>
        <dbReference type="Pfam" id="PF07291"/>
    </source>
</evidence>
<evidence type="ECO:0000313" key="8">
    <source>
        <dbReference type="Proteomes" id="UP000198541"/>
    </source>
</evidence>
<name>A0A1H0CN27_9ACTO</name>
<sequence>MLSTVALTLAAGRILIGLLLAVSAYAKLAAPRDQQVADVVGYRIVPERSARNVAVALPAVEMFFAGCLMLGGRLPITETIAAILLLALAGASAGVLARGIRTDCGYFGSLLRWRVGPGAVMANVALAAVLAADLLTAPQRLLLADPGSNMVPIVMSVVSASLLIQNWDKFRRPRLV</sequence>
<comment type="subcellular location">
    <subcellularLocation>
        <location evidence="1">Membrane</location>
        <topology evidence="1">Multi-pass membrane protein</topology>
    </subcellularLocation>
</comment>
<evidence type="ECO:0000256" key="5">
    <source>
        <dbReference type="SAM" id="Phobius"/>
    </source>
</evidence>
<feature type="transmembrane region" description="Helical" evidence="5">
    <location>
        <begin position="53"/>
        <end position="74"/>
    </location>
</feature>
<dbReference type="Pfam" id="PF07291">
    <property type="entry name" value="MauE"/>
    <property type="match status" value="1"/>
</dbReference>
<keyword evidence="3 5" id="KW-1133">Transmembrane helix</keyword>
<protein>
    <submittedName>
        <fullName evidence="7">Methylamine utilisation protein MauE</fullName>
    </submittedName>
</protein>